<dbReference type="Proteomes" id="UP000231267">
    <property type="component" value="Unassembled WGS sequence"/>
</dbReference>
<dbReference type="Gene3D" id="1.20.58.1000">
    <property type="entry name" value="Metal-sensitive repressor, helix protomer"/>
    <property type="match status" value="1"/>
</dbReference>
<dbReference type="GO" id="GO:0045892">
    <property type="term" value="P:negative regulation of DNA-templated transcription"/>
    <property type="evidence" value="ECO:0007669"/>
    <property type="project" value="UniProtKB-ARBA"/>
</dbReference>
<evidence type="ECO:0000313" key="2">
    <source>
        <dbReference type="EMBL" id="PIW67046.1"/>
    </source>
</evidence>
<dbReference type="CDD" id="cd10148">
    <property type="entry name" value="CsoR-like_DUF156"/>
    <property type="match status" value="1"/>
</dbReference>
<dbReference type="PANTHER" id="PTHR33677:SF3">
    <property type="entry name" value="COPPER-SENSING TRANSCRIPTIONAL REPRESSOR RICR"/>
    <property type="match status" value="1"/>
</dbReference>
<dbReference type="EMBL" id="PFGP01000001">
    <property type="protein sequence ID" value="PIW67046.1"/>
    <property type="molecule type" value="Genomic_DNA"/>
</dbReference>
<proteinExistence type="inferred from homology"/>
<gene>
    <name evidence="2" type="ORF">COW11_00030</name>
</gene>
<dbReference type="GO" id="GO:0003677">
    <property type="term" value="F:DNA binding"/>
    <property type="evidence" value="ECO:0007669"/>
    <property type="project" value="InterPro"/>
</dbReference>
<evidence type="ECO:0000313" key="3">
    <source>
        <dbReference type="Proteomes" id="UP000231267"/>
    </source>
</evidence>
<comment type="caution">
    <text evidence="2">The sequence shown here is derived from an EMBL/GenBank/DDBJ whole genome shotgun (WGS) entry which is preliminary data.</text>
</comment>
<dbReference type="InterPro" id="IPR003735">
    <property type="entry name" value="Metal_Tscrpt_repr"/>
</dbReference>
<evidence type="ECO:0000256" key="1">
    <source>
        <dbReference type="ARBA" id="ARBA00005260"/>
    </source>
</evidence>
<accession>A0A2J0LQK4</accession>
<comment type="similarity">
    <text evidence="1">Belongs to the FrmR/RcnR family.</text>
</comment>
<sequence>MKHKTTHKENLSALSRVEGQVRGIQNMVEKEKYCIDIVNQIHAVVNALYRVSEKILTKHIEGCVAETFKRRGRQEKDKKINELMSVIKRLHKIR</sequence>
<dbReference type="GO" id="GO:0046872">
    <property type="term" value="F:metal ion binding"/>
    <property type="evidence" value="ECO:0007669"/>
    <property type="project" value="InterPro"/>
</dbReference>
<dbReference type="PANTHER" id="PTHR33677">
    <property type="entry name" value="TRANSCRIPTIONAL REPRESSOR FRMR-RELATED"/>
    <property type="match status" value="1"/>
</dbReference>
<organism evidence="2 3">
    <name type="scientific">Candidatus Taenaricola geysiri</name>
    <dbReference type="NCBI Taxonomy" id="1974752"/>
    <lineage>
        <taxon>Bacteria</taxon>
        <taxon>Pseudomonadati</taxon>
        <taxon>Candidatus Omnitrophota</taxon>
        <taxon>Candidatus Taenaricola</taxon>
    </lineage>
</organism>
<dbReference type="AlphaFoldDB" id="A0A2J0LQK4"/>
<dbReference type="InterPro" id="IPR038390">
    <property type="entry name" value="Metal_Tscrpt_repr_sf"/>
</dbReference>
<reference evidence="2 3" key="1">
    <citation type="submission" date="2017-09" db="EMBL/GenBank/DDBJ databases">
        <title>Depth-based differentiation of microbial function through sediment-hosted aquifers and enrichment of novel symbionts in the deep terrestrial subsurface.</title>
        <authorList>
            <person name="Probst A.J."/>
            <person name="Ladd B."/>
            <person name="Jarett J.K."/>
            <person name="Geller-Mcgrath D.E."/>
            <person name="Sieber C.M."/>
            <person name="Emerson J.B."/>
            <person name="Anantharaman K."/>
            <person name="Thomas B.C."/>
            <person name="Malmstrom R."/>
            <person name="Stieglmeier M."/>
            <person name="Klingl A."/>
            <person name="Woyke T."/>
            <person name="Ryan C.M."/>
            <person name="Banfield J.F."/>
        </authorList>
    </citation>
    <scope>NUCLEOTIDE SEQUENCE [LARGE SCALE GENOMIC DNA]</scope>
    <source>
        <strain evidence="2">CG12_big_fil_rev_8_21_14_0_65_43_15</strain>
    </source>
</reference>
<name>A0A2J0LQK4_9BACT</name>
<protein>
    <submittedName>
        <fullName evidence="2">Transcriptional regulator</fullName>
    </submittedName>
</protein>
<dbReference type="Pfam" id="PF02583">
    <property type="entry name" value="Trns_repr_metal"/>
    <property type="match status" value="1"/>
</dbReference>